<proteinExistence type="predicted"/>
<dbReference type="AlphaFoldDB" id="A0A450TTE9"/>
<dbReference type="EMBL" id="CAADFD010000248">
    <property type="protein sequence ID" value="VFJ72006.1"/>
    <property type="molecule type" value="Genomic_DNA"/>
</dbReference>
<evidence type="ECO:0000313" key="1">
    <source>
        <dbReference type="EMBL" id="VFJ72006.1"/>
    </source>
</evidence>
<accession>A0A450TTE9</accession>
<name>A0A450TTE9_9GAMM</name>
<protein>
    <submittedName>
        <fullName evidence="1">Uncharacterized protein</fullName>
    </submittedName>
</protein>
<reference evidence="1" key="1">
    <citation type="submission" date="2019-02" db="EMBL/GenBank/DDBJ databases">
        <authorList>
            <person name="Gruber-Vodicka R. H."/>
            <person name="Seah K. B. B."/>
        </authorList>
    </citation>
    <scope>NUCLEOTIDE SEQUENCE</scope>
    <source>
        <strain evidence="1">BECK_BZ106</strain>
    </source>
</reference>
<sequence>MRISKRKSVGNTYAIRWLPNKSKEEDTEAMKQILMLMQLKGVGLQSSWILVMEFFAWRSFKNRRQLAGLRRSFANAVRQRRKSARTGN</sequence>
<gene>
    <name evidence="1" type="ORF">BECKFW1821B_GA0114236_12483</name>
</gene>
<organism evidence="1">
    <name type="scientific">Candidatus Kentrum sp. FW</name>
    <dbReference type="NCBI Taxonomy" id="2126338"/>
    <lineage>
        <taxon>Bacteria</taxon>
        <taxon>Pseudomonadati</taxon>
        <taxon>Pseudomonadota</taxon>
        <taxon>Gammaproteobacteria</taxon>
        <taxon>Candidatus Kentrum</taxon>
    </lineage>
</organism>